<dbReference type="OrthoDB" id="21513at2759"/>
<dbReference type="GO" id="GO:0070449">
    <property type="term" value="C:elongin complex"/>
    <property type="evidence" value="ECO:0007669"/>
    <property type="project" value="InterPro"/>
</dbReference>
<feature type="compositionally biased region" description="Acidic residues" evidence="1">
    <location>
        <begin position="296"/>
        <end position="306"/>
    </location>
</feature>
<protein>
    <recommendedName>
        <fullName evidence="4">Elongin-A</fullName>
    </recommendedName>
</protein>
<evidence type="ECO:0000313" key="2">
    <source>
        <dbReference type="EMBL" id="CAG8949463.1"/>
    </source>
</evidence>
<dbReference type="EMBL" id="CAJVRL010000014">
    <property type="protein sequence ID" value="CAG8949463.1"/>
    <property type="molecule type" value="Genomic_DNA"/>
</dbReference>
<dbReference type="AlphaFoldDB" id="A0A9N9PN77"/>
<comment type="caution">
    <text evidence="2">The sequence shown here is derived from an EMBL/GenBank/DDBJ whole genome shotgun (WGS) entry which is preliminary data.</text>
</comment>
<keyword evidence="3" id="KW-1185">Reference proteome</keyword>
<evidence type="ECO:0008006" key="4">
    <source>
        <dbReference type="Google" id="ProtNLM"/>
    </source>
</evidence>
<feature type="region of interest" description="Disordered" evidence="1">
    <location>
        <begin position="136"/>
        <end position="169"/>
    </location>
</feature>
<dbReference type="InterPro" id="IPR051870">
    <property type="entry name" value="Elongin-A_domain"/>
</dbReference>
<name>A0A9N9PN77_9HELO</name>
<evidence type="ECO:0000256" key="1">
    <source>
        <dbReference type="SAM" id="MobiDB-lite"/>
    </source>
</evidence>
<gene>
    <name evidence="2" type="ORF">HYFRA_00007693</name>
</gene>
<feature type="region of interest" description="Disordered" evidence="1">
    <location>
        <begin position="262"/>
        <end position="369"/>
    </location>
</feature>
<dbReference type="PANTHER" id="PTHR15141:SF76">
    <property type="entry name" value="TRANSCRIPTION ELONGATION FACTOR B POLYPEPTIDE 3"/>
    <property type="match status" value="1"/>
</dbReference>
<accession>A0A9N9PN77</accession>
<reference evidence="2" key="1">
    <citation type="submission" date="2021-07" db="EMBL/GenBank/DDBJ databases">
        <authorList>
            <person name="Durling M."/>
        </authorList>
    </citation>
    <scope>NUCLEOTIDE SEQUENCE</scope>
</reference>
<dbReference type="Gene3D" id="6.10.250.3180">
    <property type="match status" value="1"/>
</dbReference>
<organism evidence="2 3">
    <name type="scientific">Hymenoscyphus fraxineus</name>
    <dbReference type="NCBI Taxonomy" id="746836"/>
    <lineage>
        <taxon>Eukaryota</taxon>
        <taxon>Fungi</taxon>
        <taxon>Dikarya</taxon>
        <taxon>Ascomycota</taxon>
        <taxon>Pezizomycotina</taxon>
        <taxon>Leotiomycetes</taxon>
        <taxon>Helotiales</taxon>
        <taxon>Helotiaceae</taxon>
        <taxon>Hymenoscyphus</taxon>
    </lineage>
</organism>
<feature type="compositionally biased region" description="Acidic residues" evidence="1">
    <location>
        <begin position="278"/>
        <end position="288"/>
    </location>
</feature>
<dbReference type="PANTHER" id="PTHR15141">
    <property type="entry name" value="TRANSCRIPTION ELONGATION FACTOR B POLYPEPTIDE 3"/>
    <property type="match status" value="1"/>
</dbReference>
<evidence type="ECO:0000313" key="3">
    <source>
        <dbReference type="Proteomes" id="UP000696280"/>
    </source>
</evidence>
<dbReference type="InterPro" id="IPR010684">
    <property type="entry name" value="RNA_pol_II_trans_fac_SIII_A"/>
</dbReference>
<proteinExistence type="predicted"/>
<dbReference type="Proteomes" id="UP000696280">
    <property type="component" value="Unassembled WGS sequence"/>
</dbReference>
<feature type="compositionally biased region" description="Low complexity" evidence="1">
    <location>
        <begin position="323"/>
        <end position="336"/>
    </location>
</feature>
<sequence>MPAPSLVESCTRACIKNLRSLTDIGDFEYFKIRDILKYLTSPEQLHQIEVNSPQIRGEDAELWQKFIARDIPNWEKKNWAPKDGLKWYEVYCKYKKAQAQEIARDEEVLRNAMQGLKQHKETHVSKIVDARTLPKLPRDPRMLANGGTPRKKGLNLQKAPPSSLVWSGGSKTKMVDSKGVFARAKREAREIKAMGKLSVPTHQLAGSRKQIVQAPAGMVNQYRTAAQPPIKILAKRKHASSTFSGGISGPSLEDREAKLRALTSGGKKAAPLSRTMVDPEDDDDDDDLLASGNDYKDEEEDDDDLFDEKPKTSRPISKPPQSRPVAVSSSSRVPSANGASTSSAPPKPMMPRKRPPVDIFNRGPKKVRR</sequence>
<dbReference type="Pfam" id="PF06881">
    <property type="entry name" value="Elongin_A"/>
    <property type="match status" value="1"/>
</dbReference>
<dbReference type="GO" id="GO:0006368">
    <property type="term" value="P:transcription elongation by RNA polymerase II"/>
    <property type="evidence" value="ECO:0007669"/>
    <property type="project" value="InterPro"/>
</dbReference>